<evidence type="ECO:0000256" key="2">
    <source>
        <dbReference type="ARBA" id="ARBA00023027"/>
    </source>
</evidence>
<evidence type="ECO:0000313" key="6">
    <source>
        <dbReference type="Proteomes" id="UP001237642"/>
    </source>
</evidence>
<comment type="similarity">
    <text evidence="1">Belongs to the NAD(P)-dependent epimerase/dehydratase family.</text>
</comment>
<dbReference type="PANTHER" id="PTHR43574">
    <property type="entry name" value="EPIMERASE-RELATED"/>
    <property type="match status" value="1"/>
</dbReference>
<organism evidence="5 6">
    <name type="scientific">Heracleum sosnowskyi</name>
    <dbReference type="NCBI Taxonomy" id="360622"/>
    <lineage>
        <taxon>Eukaryota</taxon>
        <taxon>Viridiplantae</taxon>
        <taxon>Streptophyta</taxon>
        <taxon>Embryophyta</taxon>
        <taxon>Tracheophyta</taxon>
        <taxon>Spermatophyta</taxon>
        <taxon>Magnoliopsida</taxon>
        <taxon>eudicotyledons</taxon>
        <taxon>Gunneridae</taxon>
        <taxon>Pentapetalae</taxon>
        <taxon>asterids</taxon>
        <taxon>campanulids</taxon>
        <taxon>Apiales</taxon>
        <taxon>Apiaceae</taxon>
        <taxon>Apioideae</taxon>
        <taxon>apioid superclade</taxon>
        <taxon>Tordylieae</taxon>
        <taxon>Tordyliinae</taxon>
        <taxon>Heracleum</taxon>
    </lineage>
</organism>
<dbReference type="AlphaFoldDB" id="A0AAD8HX12"/>
<evidence type="ECO:0000256" key="4">
    <source>
        <dbReference type="SAM" id="MobiDB-lite"/>
    </source>
</evidence>
<dbReference type="InterPro" id="IPR036291">
    <property type="entry name" value="NAD(P)-bd_dom_sf"/>
</dbReference>
<keyword evidence="6" id="KW-1185">Reference proteome</keyword>
<evidence type="ECO:0000256" key="1">
    <source>
        <dbReference type="ARBA" id="ARBA00007637"/>
    </source>
</evidence>
<evidence type="ECO:0000313" key="5">
    <source>
        <dbReference type="EMBL" id="KAK1374543.1"/>
    </source>
</evidence>
<proteinExistence type="inferred from homology"/>
<dbReference type="EMBL" id="JAUIZM010000007">
    <property type="protein sequence ID" value="KAK1374543.1"/>
    <property type="molecule type" value="Genomic_DNA"/>
</dbReference>
<reference evidence="5" key="2">
    <citation type="submission" date="2023-05" db="EMBL/GenBank/DDBJ databases">
        <authorList>
            <person name="Schelkunov M.I."/>
        </authorList>
    </citation>
    <scope>NUCLEOTIDE SEQUENCE</scope>
    <source>
        <strain evidence="5">Hsosn_3</strain>
        <tissue evidence="5">Leaf</tissue>
    </source>
</reference>
<dbReference type="GO" id="GO:0016853">
    <property type="term" value="F:isomerase activity"/>
    <property type="evidence" value="ECO:0007669"/>
    <property type="project" value="UniProtKB-KW"/>
</dbReference>
<sequence length="137" mass="15617">MLEGERKLQPMRTEPSSPGEPQAHAHASFKLKLRRADAQGQASRKLMPMRFLSSSLGKRKLKPLSDLVSILERLLKVKANREVMKLPRNGDVQFTHANISFASRELGYKLSTDLQTGLKKFVRWYLSYYGNGKKSNQ</sequence>
<accession>A0AAD8HX12</accession>
<dbReference type="Gene3D" id="3.90.25.10">
    <property type="entry name" value="UDP-galactose 4-epimerase, domain 1"/>
    <property type="match status" value="1"/>
</dbReference>
<evidence type="ECO:0000256" key="3">
    <source>
        <dbReference type="ARBA" id="ARBA00023235"/>
    </source>
</evidence>
<comment type="caution">
    <text evidence="5">The sequence shown here is derived from an EMBL/GenBank/DDBJ whole genome shotgun (WGS) entry which is preliminary data.</text>
</comment>
<protein>
    <submittedName>
        <fullName evidence="5">UDP-glucuronate 5-epimerase</fullName>
    </submittedName>
</protein>
<gene>
    <name evidence="5" type="ORF">POM88_030736</name>
</gene>
<dbReference type="Proteomes" id="UP001237642">
    <property type="component" value="Unassembled WGS sequence"/>
</dbReference>
<keyword evidence="3" id="KW-0413">Isomerase</keyword>
<reference evidence="5" key="1">
    <citation type="submission" date="2023-02" db="EMBL/GenBank/DDBJ databases">
        <title>Genome of toxic invasive species Heracleum sosnowskyi carries increased number of genes despite the absence of recent whole-genome duplications.</title>
        <authorList>
            <person name="Schelkunov M."/>
            <person name="Shtratnikova V."/>
            <person name="Makarenko M."/>
            <person name="Klepikova A."/>
            <person name="Omelchenko D."/>
            <person name="Novikova G."/>
            <person name="Obukhova E."/>
            <person name="Bogdanov V."/>
            <person name="Penin A."/>
            <person name="Logacheva M."/>
        </authorList>
    </citation>
    <scope>NUCLEOTIDE SEQUENCE</scope>
    <source>
        <strain evidence="5">Hsosn_3</strain>
        <tissue evidence="5">Leaf</tissue>
    </source>
</reference>
<feature type="region of interest" description="Disordered" evidence="4">
    <location>
        <begin position="1"/>
        <end position="26"/>
    </location>
</feature>
<keyword evidence="2" id="KW-0520">NAD</keyword>
<name>A0AAD8HX12_9APIA</name>
<dbReference type="SUPFAM" id="SSF51735">
    <property type="entry name" value="NAD(P)-binding Rossmann-fold domains"/>
    <property type="match status" value="1"/>
</dbReference>